<comment type="similarity">
    <text evidence="2">Belongs to the ROK (NagC/XylR) family.</text>
</comment>
<dbReference type="Pfam" id="PF00480">
    <property type="entry name" value="ROK"/>
    <property type="match status" value="1"/>
</dbReference>
<dbReference type="GO" id="GO:0042732">
    <property type="term" value="P:D-xylose metabolic process"/>
    <property type="evidence" value="ECO:0007669"/>
    <property type="project" value="UniProtKB-KW"/>
</dbReference>
<dbReference type="EMBL" id="MPJW01000247">
    <property type="protein sequence ID" value="OLU36899.1"/>
    <property type="molecule type" value="Genomic_DNA"/>
</dbReference>
<comment type="function">
    <text evidence="1">Transcriptional repressor of xylose-utilizing enzymes.</text>
</comment>
<dbReference type="SUPFAM" id="SSF46785">
    <property type="entry name" value="Winged helix' DNA-binding domain"/>
    <property type="match status" value="1"/>
</dbReference>
<dbReference type="PANTHER" id="PTHR18964:SF149">
    <property type="entry name" value="BIFUNCTIONAL UDP-N-ACETYLGLUCOSAMINE 2-EPIMERASE_N-ACETYLMANNOSAMINE KINASE"/>
    <property type="match status" value="1"/>
</dbReference>
<dbReference type="Proteomes" id="UP000186341">
    <property type="component" value="Unassembled WGS sequence"/>
</dbReference>
<dbReference type="OrthoDB" id="9796533at2"/>
<dbReference type="PANTHER" id="PTHR18964">
    <property type="entry name" value="ROK (REPRESSOR, ORF, KINASE) FAMILY"/>
    <property type="match status" value="1"/>
</dbReference>
<name>A0A1U7ND79_9FIRM</name>
<evidence type="ECO:0000256" key="2">
    <source>
        <dbReference type="ARBA" id="ARBA00006479"/>
    </source>
</evidence>
<dbReference type="AlphaFoldDB" id="A0A1U7ND79"/>
<protein>
    <recommendedName>
        <fullName evidence="6">Sugar kinase</fullName>
    </recommendedName>
</protein>
<proteinExistence type="inferred from homology"/>
<reference evidence="4 5" key="1">
    <citation type="submission" date="2016-11" db="EMBL/GenBank/DDBJ databases">
        <title>Description of two novel members of the family Erysipelotrichaceae: Ileibacterium lipovorans gen. nov., sp. nov. and Dubosiella newyorkensis, gen. nov., sp. nov.</title>
        <authorList>
            <person name="Cox L.M."/>
            <person name="Sohn J."/>
            <person name="Tyrrell K.L."/>
            <person name="Citron D.M."/>
            <person name="Lawson P.A."/>
            <person name="Patel N.B."/>
            <person name="Iizumi T."/>
            <person name="Perez-Perez G.I."/>
            <person name="Goldstein E.J."/>
            <person name="Blaser M.J."/>
        </authorList>
    </citation>
    <scope>NUCLEOTIDE SEQUENCE [LARGE SCALE GENOMIC DNA]</scope>
    <source>
        <strain evidence="4 5">NYU-BL-A3</strain>
    </source>
</reference>
<accession>A0A1U7ND79</accession>
<evidence type="ECO:0000256" key="1">
    <source>
        <dbReference type="ARBA" id="ARBA00002486"/>
    </source>
</evidence>
<dbReference type="InterPro" id="IPR036390">
    <property type="entry name" value="WH_DNA-bd_sf"/>
</dbReference>
<keyword evidence="3" id="KW-0859">Xylose metabolism</keyword>
<evidence type="ECO:0000313" key="4">
    <source>
        <dbReference type="EMBL" id="OLU36899.1"/>
    </source>
</evidence>
<dbReference type="InterPro" id="IPR043129">
    <property type="entry name" value="ATPase_NBD"/>
</dbReference>
<organism evidence="4 5">
    <name type="scientific">Ileibacterium valens</name>
    <dbReference type="NCBI Taxonomy" id="1862668"/>
    <lineage>
        <taxon>Bacteria</taxon>
        <taxon>Bacillati</taxon>
        <taxon>Bacillota</taxon>
        <taxon>Erysipelotrichia</taxon>
        <taxon>Erysipelotrichales</taxon>
        <taxon>Erysipelotrichaceae</taxon>
        <taxon>Ileibacterium</taxon>
    </lineage>
</organism>
<keyword evidence="3" id="KW-0119">Carbohydrate metabolism</keyword>
<evidence type="ECO:0000256" key="3">
    <source>
        <dbReference type="ARBA" id="ARBA00022629"/>
    </source>
</evidence>
<dbReference type="InterPro" id="IPR036388">
    <property type="entry name" value="WH-like_DNA-bd_sf"/>
</dbReference>
<dbReference type="GeneID" id="82203757"/>
<dbReference type="RefSeq" id="WP_075820916.1">
    <property type="nucleotide sequence ID" value="NZ_CAPNHH010000095.1"/>
</dbReference>
<gene>
    <name evidence="4" type="ORF">BO222_11485</name>
</gene>
<dbReference type="SUPFAM" id="SSF53067">
    <property type="entry name" value="Actin-like ATPase domain"/>
    <property type="match status" value="1"/>
</dbReference>
<sequence>MAKKQNQSVRSRIAEYLYSHHNATKAELASELSISMPTLLSNVSSMIDEEILIPDQMLESTGGRKATALALNPQYASAAGISITKSNINIVLLDFAGSILGSVKIPYSFTGTQKDLEFLSEQFKHFLAKNAQHPKLLGCGIALPGIINKKARSLTKSHVLDLQNYSLGGFQEVMPVELLFENDANAALLAERLPKEASLIFLNLGRTVGGTLFNQGQIAQGDHFRAGEFGHMILYPNGKTCYCGKKGCADPYCSTSSLLEGTNQTLNEFMKDISNNSDPVKSKRWDELLDTLALLCSNLRMAFDMDIMIGGPLSNYIKSDLSRLNNKIKPLDLFDRNPDYLRIASKEHLAPAIGAAELFILHNIQSLK</sequence>
<comment type="caution">
    <text evidence="4">The sequence shown here is derived from an EMBL/GenBank/DDBJ whole genome shotgun (WGS) entry which is preliminary data.</text>
</comment>
<dbReference type="Gene3D" id="1.10.10.10">
    <property type="entry name" value="Winged helix-like DNA-binding domain superfamily/Winged helix DNA-binding domain"/>
    <property type="match status" value="1"/>
</dbReference>
<keyword evidence="5" id="KW-1185">Reference proteome</keyword>
<dbReference type="InterPro" id="IPR000600">
    <property type="entry name" value="ROK"/>
</dbReference>
<evidence type="ECO:0008006" key="6">
    <source>
        <dbReference type="Google" id="ProtNLM"/>
    </source>
</evidence>
<evidence type="ECO:0000313" key="5">
    <source>
        <dbReference type="Proteomes" id="UP000186341"/>
    </source>
</evidence>
<dbReference type="Gene3D" id="3.30.420.40">
    <property type="match status" value="2"/>
</dbReference>